<name>A0A6C0B6Q4_9ZZZZ</name>
<protein>
    <recommendedName>
        <fullName evidence="2">HD domain-containing protein</fullName>
    </recommendedName>
</protein>
<sequence>MCLLNKLLHFVLISSKKHDIDETHGLSHSMNVLHFAHQILEEEKKDNPFLESQEKIIYVSAAIHDMCDKKYVNEDDGILEINEFLEDKMSSKEIDVVKTIISTMSYSTVKKQGFPQLYEYQHAYNIVREADLLSAYDFDRCMLYNIHKQIDVDKSTELRMTDAFNNAYELFQNRVLKHEKDGLFVTKYSKLNYLPLHISALKRIQVWRGIMNKPLI</sequence>
<dbReference type="PANTHER" id="PTHR33594:SF1">
    <property type="entry name" value="HD_PDEASE DOMAIN-CONTAINING PROTEIN"/>
    <property type="match status" value="1"/>
</dbReference>
<organism evidence="1">
    <name type="scientific">viral metagenome</name>
    <dbReference type="NCBI Taxonomy" id="1070528"/>
    <lineage>
        <taxon>unclassified sequences</taxon>
        <taxon>metagenomes</taxon>
        <taxon>organismal metagenomes</taxon>
    </lineage>
</organism>
<proteinExistence type="predicted"/>
<dbReference type="PANTHER" id="PTHR33594">
    <property type="entry name" value="SUPERFAMILY HYDROLASE, PUTATIVE (AFU_ORTHOLOGUE AFUA_1G03035)-RELATED"/>
    <property type="match status" value="1"/>
</dbReference>
<dbReference type="AlphaFoldDB" id="A0A6C0B6Q4"/>
<dbReference type="SUPFAM" id="SSF109604">
    <property type="entry name" value="HD-domain/PDEase-like"/>
    <property type="match status" value="1"/>
</dbReference>
<dbReference type="EMBL" id="MN739089">
    <property type="protein sequence ID" value="QHS87925.1"/>
    <property type="molecule type" value="Genomic_DNA"/>
</dbReference>
<dbReference type="Gene3D" id="1.10.3210.10">
    <property type="entry name" value="Hypothetical protein af1432"/>
    <property type="match status" value="1"/>
</dbReference>
<evidence type="ECO:0000313" key="1">
    <source>
        <dbReference type="EMBL" id="QHS87925.1"/>
    </source>
</evidence>
<accession>A0A6C0B6Q4</accession>
<reference evidence="1" key="1">
    <citation type="journal article" date="2020" name="Nature">
        <title>Giant virus diversity and host interactions through global metagenomics.</title>
        <authorList>
            <person name="Schulz F."/>
            <person name="Roux S."/>
            <person name="Paez-Espino D."/>
            <person name="Jungbluth S."/>
            <person name="Walsh D.A."/>
            <person name="Denef V.J."/>
            <person name="McMahon K.D."/>
            <person name="Konstantinidis K.T."/>
            <person name="Eloe-Fadrosh E.A."/>
            <person name="Kyrpides N.C."/>
            <person name="Woyke T."/>
        </authorList>
    </citation>
    <scope>NUCLEOTIDE SEQUENCE</scope>
    <source>
        <strain evidence="1">GVMAG-M-3300010158-13</strain>
    </source>
</reference>
<evidence type="ECO:0008006" key="2">
    <source>
        <dbReference type="Google" id="ProtNLM"/>
    </source>
</evidence>